<feature type="domain" description="Homing endonuclease LAGLIDADG" evidence="3">
    <location>
        <begin position="890"/>
        <end position="947"/>
    </location>
</feature>
<dbReference type="PANTHER" id="PTHR36181">
    <property type="entry name" value="INTRON-ENCODED ENDONUCLEASE AI3-RELATED"/>
    <property type="match status" value="1"/>
</dbReference>
<accession>A0A291LJF2</accession>
<dbReference type="AlphaFoldDB" id="A0A291LJF2"/>
<keyword evidence="4" id="KW-0255">Endonuclease</keyword>
<keyword evidence="4" id="KW-0540">Nuclease</keyword>
<keyword evidence="2" id="KW-0812">Transmembrane</keyword>
<dbReference type="InterPro" id="IPR004860">
    <property type="entry name" value="LAGLIDADG_dom"/>
</dbReference>
<dbReference type="GO" id="GO:0005739">
    <property type="term" value="C:mitochondrion"/>
    <property type="evidence" value="ECO:0007669"/>
    <property type="project" value="UniProtKB-ARBA"/>
</dbReference>
<dbReference type="InterPro" id="IPR027434">
    <property type="entry name" value="Homing_endonucl"/>
</dbReference>
<protein>
    <submittedName>
        <fullName evidence="4">LAGLIDADG endonuclease</fullName>
    </submittedName>
</protein>
<feature type="domain" description="Homing endonuclease LAGLIDADG" evidence="3">
    <location>
        <begin position="660"/>
        <end position="746"/>
    </location>
</feature>
<organism evidence="4">
    <name type="scientific">Juglanconis juglandina</name>
    <dbReference type="NCBI Taxonomy" id="1940567"/>
    <lineage>
        <taxon>Eukaryota</taxon>
        <taxon>Fungi</taxon>
        <taxon>Dikarya</taxon>
        <taxon>Ascomycota</taxon>
        <taxon>Pezizomycotina</taxon>
        <taxon>Sordariomycetes</taxon>
        <taxon>Sordariomycetidae</taxon>
        <taxon>Diaporthales</taxon>
        <taxon>Juglanconidaceae</taxon>
        <taxon>Juglanconis</taxon>
    </lineage>
</organism>
<name>A0A291LJF2_9PEZI</name>
<gene>
    <name evidence="4" type="primary">orf1104</name>
</gene>
<geneLocation type="mitochondrion" evidence="4"/>
<feature type="domain" description="Homing endonuclease LAGLIDADG" evidence="3">
    <location>
        <begin position="1034"/>
        <end position="1102"/>
    </location>
</feature>
<feature type="domain" description="Homing endonuclease LAGLIDADG" evidence="3">
    <location>
        <begin position="267"/>
        <end position="367"/>
    </location>
</feature>
<keyword evidence="2" id="KW-1133">Transmembrane helix</keyword>
<dbReference type="GO" id="GO:0004519">
    <property type="term" value="F:endonuclease activity"/>
    <property type="evidence" value="ECO:0007669"/>
    <property type="project" value="UniProtKB-KW"/>
</dbReference>
<dbReference type="Pfam" id="PF00961">
    <property type="entry name" value="LAGLIDADG_1"/>
    <property type="match status" value="7"/>
</dbReference>
<evidence type="ECO:0000256" key="2">
    <source>
        <dbReference type="SAM" id="Phobius"/>
    </source>
</evidence>
<sequence>MHQTISEKFFINLLGTLVPLYPAFILGLLYFVFNQNSRLSSFVSAHESEQCSDYDSVVQVGFPVIKNSLNPYYVPGFADAEGSFILSIYKNNKKSELSWSVLPKFAINLHLKDKGLLENIQSFFGVGRLSVDYSNNKVQYSVNSAKDLVNVIIPHFSFMQGPVLVLAWRQRYPLCTVKHADYLLFKSAPWAPFKIEDFNVATRGALRPVLLFKEKKHLTIEGLQQIVNIRASINKGLTETLLIHFPDTKPATKPLTRISDSINPHWLLGFVEGESCFFISSPCEAGRPRGLLEVPAGVTKNSSSKSYASLLFKLTQHSRDGFAELIKQIAKYLDCGFIVEKADIVTFNCKKLDILDKIIPFFYKYPLAPSGGASSRRRQEVIGQKKLDSADFYKVAMMASAKNKLHLTPKGWNELETIKAGMNRNRGGDKITINKIQKREYHSTRLYLKSPEQRCHYFMHVQLRGMLTRFYIWINYYIDWVILGEAILRLCVSYNFMYTAKVKIPLNKNNSQVTNPLNSVVGTSEAIRLININKRSIHKLSNSDRDLKFKQWLAGLIDGDGSFSLSKLGYASLEITMDIRDEHALQIIKNVYGGSIKLRSNAKALRYRLHHKSGLLQVINDVNGHIRNPHRLVQLNKICIKYDLNLIWPEKLTEDNGWFSGFFDADGTITINKSNTQLSISAGQKTSELLAPLVDLYGGHVYIDNGSSTSFKWYLTKREDVLRLIEYFKKQPSRSAKNKRLHLVPQFYELKDMKAHLMPETLRGKAFKLFMDKWDKFDDTNYSLLPSIKKNVSTQKRNFSSFGYSSLQQRPSHNGVNKISNNLLSSWYVTGFSDAEASFTVTFAKRAASKTGYFVQPSFQINLDKDDLALFPAGTSRSPLGRPASQGEGKIKTFFQDAGTITKPGPNSNMYRVRSLDELNNIIIPHFSKYPLKTQKQADFQLFTKIVDLLNNKEHLTMEGLSKIASIKASMNNGLTEKIKTDFSNITPSLPFTPCRHAGGQGEPCSPREETSSSPRGASLRNNIESRVPNPQWLVGFVEGEGSFWISIKKKTISKVGGTPNLVFQINQHRDANLINSLVEYLGCGKIKVEEGKKIVNFQVSRFT</sequence>
<feature type="transmembrane region" description="Helical" evidence="2">
    <location>
        <begin position="9"/>
        <end position="33"/>
    </location>
</feature>
<reference evidence="4" key="1">
    <citation type="submission" date="2017-02" db="EMBL/GenBank/DDBJ databases">
        <title>Fungal Comparative Genomics of Melanconis species and Ophiognomonia clavigignenti-juglandacearum at Different Phylogenetic Distances.</title>
        <authorList>
            <person name="Demers J.E."/>
            <person name="Castlebury L.A."/>
        </authorList>
    </citation>
    <scope>NUCLEOTIDE SEQUENCE</scope>
    <source>
        <strain evidence="4">CBS 121083</strain>
    </source>
</reference>
<feature type="region of interest" description="Disordered" evidence="1">
    <location>
        <begin position="994"/>
        <end position="1023"/>
    </location>
</feature>
<keyword evidence="4" id="KW-0496">Mitochondrion</keyword>
<evidence type="ECO:0000256" key="1">
    <source>
        <dbReference type="SAM" id="MobiDB-lite"/>
    </source>
</evidence>
<dbReference type="PANTHER" id="PTHR36181:SF4">
    <property type="entry name" value="LAGLIDADG ENDONUCLEASE"/>
    <property type="match status" value="1"/>
</dbReference>
<evidence type="ECO:0000259" key="3">
    <source>
        <dbReference type="Pfam" id="PF00961"/>
    </source>
</evidence>
<feature type="domain" description="Homing endonuclease LAGLIDADG" evidence="3">
    <location>
        <begin position="76"/>
        <end position="187"/>
    </location>
</feature>
<evidence type="ECO:0000313" key="4">
    <source>
        <dbReference type="EMBL" id="ATI20479.1"/>
    </source>
</evidence>
<dbReference type="InterPro" id="IPR051289">
    <property type="entry name" value="LAGLIDADG_Endonuclease"/>
</dbReference>
<keyword evidence="4" id="KW-0378">Hydrolase</keyword>
<feature type="domain" description="Homing endonuclease LAGLIDADG" evidence="3">
    <location>
        <begin position="830"/>
        <end position="871"/>
    </location>
</feature>
<keyword evidence="2" id="KW-0472">Membrane</keyword>
<proteinExistence type="predicted"/>
<feature type="compositionally biased region" description="Polar residues" evidence="1">
    <location>
        <begin position="1012"/>
        <end position="1023"/>
    </location>
</feature>
<feature type="domain" description="Homing endonuclease LAGLIDADG" evidence="3">
    <location>
        <begin position="553"/>
        <end position="620"/>
    </location>
</feature>
<dbReference type="SUPFAM" id="SSF55608">
    <property type="entry name" value="Homing endonucleases"/>
    <property type="match status" value="6"/>
</dbReference>
<dbReference type="Gene3D" id="3.10.28.10">
    <property type="entry name" value="Homing endonucleases"/>
    <property type="match status" value="6"/>
</dbReference>
<dbReference type="EMBL" id="KY575057">
    <property type="protein sequence ID" value="ATI20479.1"/>
    <property type="molecule type" value="Genomic_DNA"/>
</dbReference>